<keyword evidence="3" id="KW-0648">Protein biosynthesis</keyword>
<evidence type="ECO:0000256" key="2">
    <source>
        <dbReference type="ARBA" id="ARBA00022768"/>
    </source>
</evidence>
<dbReference type="Proteomes" id="UP000798808">
    <property type="component" value="Unassembled WGS sequence"/>
</dbReference>
<keyword evidence="2" id="KW-0251">Elongation factor</keyword>
<dbReference type="EMBL" id="SMLW01000532">
    <property type="protein sequence ID" value="MTI25673.1"/>
    <property type="molecule type" value="Genomic_DNA"/>
</dbReference>
<evidence type="ECO:0000256" key="1">
    <source>
        <dbReference type="ARBA" id="ARBA00022741"/>
    </source>
</evidence>
<evidence type="ECO:0000259" key="5">
    <source>
        <dbReference type="Pfam" id="PF03143"/>
    </source>
</evidence>
<organism evidence="6 7">
    <name type="scientific">Fulvivirga kasyanovii</name>
    <dbReference type="NCBI Taxonomy" id="396812"/>
    <lineage>
        <taxon>Bacteria</taxon>
        <taxon>Pseudomonadati</taxon>
        <taxon>Bacteroidota</taxon>
        <taxon>Cytophagia</taxon>
        <taxon>Cytophagales</taxon>
        <taxon>Fulvivirgaceae</taxon>
        <taxon>Fulvivirga</taxon>
    </lineage>
</organism>
<feature type="domain" description="Translation elongation factor EFTu/EF1A C-terminal" evidence="5">
    <location>
        <begin position="120"/>
        <end position="213"/>
    </location>
</feature>
<dbReference type="Pfam" id="PF03143">
    <property type="entry name" value="GTP_EFTU_D3"/>
    <property type="match status" value="1"/>
</dbReference>
<dbReference type="SUPFAM" id="SSF50465">
    <property type="entry name" value="EF-Tu/eEF-1alpha/eIF2-gamma C-terminal domain"/>
    <property type="match status" value="1"/>
</dbReference>
<sequence>MDYNIETSDTLRNLVDLDTEEHKVRDIAKLFLNAMDDWPTTNQNFISDFIRELKVCFGTPLTIEKLNANKFNGQNAWQLEAGSSIAELINISKRFYNVSDFDKIMDNILNHYNKEFNTVDFIAELQYLTTEQGGRRTPAQSGYRPQVKFEFAEMQTSGQQTFIGRELVSPGESVRAKIKFLSPHFFAHTLTKGMGFEFREGGIVIGTGKIEYIVNEKLEKPDDDV</sequence>
<dbReference type="InterPro" id="IPR009001">
    <property type="entry name" value="Transl_elong_EF1A/Init_IF2_C"/>
</dbReference>
<accession>A0ABW9RNI0</accession>
<reference evidence="6 7" key="1">
    <citation type="submission" date="2019-02" db="EMBL/GenBank/DDBJ databases">
        <authorList>
            <person name="Goldberg S.R."/>
            <person name="Haltli B.A."/>
            <person name="Correa H."/>
            <person name="Russell K.G."/>
        </authorList>
    </citation>
    <scope>NUCLEOTIDE SEQUENCE [LARGE SCALE GENOMIC DNA]</scope>
    <source>
        <strain evidence="6 7">JCM 16186</strain>
    </source>
</reference>
<gene>
    <name evidence="6" type="ORF">E1163_12025</name>
</gene>
<evidence type="ECO:0000256" key="4">
    <source>
        <dbReference type="ARBA" id="ARBA00023134"/>
    </source>
</evidence>
<comment type="caution">
    <text evidence="6">The sequence shown here is derived from an EMBL/GenBank/DDBJ whole genome shotgun (WGS) entry which is preliminary data.</text>
</comment>
<evidence type="ECO:0000313" key="7">
    <source>
        <dbReference type="Proteomes" id="UP000798808"/>
    </source>
</evidence>
<keyword evidence="1" id="KW-0547">Nucleotide-binding</keyword>
<dbReference type="InterPro" id="IPR004160">
    <property type="entry name" value="Transl_elong_EFTu/EF1A_C"/>
</dbReference>
<dbReference type="RefSeq" id="WP_155172003.1">
    <property type="nucleotide sequence ID" value="NZ_BAAAFL010000053.1"/>
</dbReference>
<evidence type="ECO:0000256" key="3">
    <source>
        <dbReference type="ARBA" id="ARBA00022917"/>
    </source>
</evidence>
<evidence type="ECO:0000313" key="6">
    <source>
        <dbReference type="EMBL" id="MTI25673.1"/>
    </source>
</evidence>
<keyword evidence="7" id="KW-1185">Reference proteome</keyword>
<keyword evidence="4" id="KW-0342">GTP-binding</keyword>
<proteinExistence type="predicted"/>
<name>A0ABW9RNI0_9BACT</name>
<dbReference type="Gene3D" id="2.40.30.10">
    <property type="entry name" value="Translation factors"/>
    <property type="match status" value="1"/>
</dbReference>
<protein>
    <recommendedName>
        <fullName evidence="5">Translation elongation factor EFTu/EF1A C-terminal domain-containing protein</fullName>
    </recommendedName>
</protein>